<evidence type="ECO:0000256" key="6">
    <source>
        <dbReference type="ARBA" id="ARBA00022989"/>
    </source>
</evidence>
<dbReference type="GO" id="GO:0033573">
    <property type="term" value="C:high-affinity iron permease complex"/>
    <property type="evidence" value="ECO:0007669"/>
    <property type="project" value="InterPro"/>
</dbReference>
<dbReference type="GO" id="GO:0009055">
    <property type="term" value="F:electron transfer activity"/>
    <property type="evidence" value="ECO:0007669"/>
    <property type="project" value="InterPro"/>
</dbReference>
<evidence type="ECO:0000256" key="5">
    <source>
        <dbReference type="ARBA" id="ARBA00022723"/>
    </source>
</evidence>
<comment type="similarity">
    <text evidence="2">Belongs to the oxidase-dependent Fe transporter (OFeT) (TC 9.A.10.1) family.</text>
</comment>
<dbReference type="PANTHER" id="PTHR31632">
    <property type="entry name" value="IRON TRANSPORTER FTH1"/>
    <property type="match status" value="1"/>
</dbReference>
<evidence type="ECO:0000256" key="8">
    <source>
        <dbReference type="ARBA" id="ARBA00023136"/>
    </source>
</evidence>
<dbReference type="InterPro" id="IPR004923">
    <property type="entry name" value="FTR1/Fip1/EfeU"/>
</dbReference>
<dbReference type="PROSITE" id="PS51007">
    <property type="entry name" value="CYTC"/>
    <property type="match status" value="1"/>
</dbReference>
<feature type="transmembrane region" description="Helical" evidence="10">
    <location>
        <begin position="362"/>
        <end position="388"/>
    </location>
</feature>
<feature type="transmembrane region" description="Helical" evidence="10">
    <location>
        <begin position="514"/>
        <end position="537"/>
    </location>
</feature>
<keyword evidence="7 9" id="KW-0408">Iron</keyword>
<reference evidence="12 13" key="1">
    <citation type="submission" date="2019-08" db="EMBL/GenBank/DDBJ databases">
        <title>Draft genome analysis of Rheinheimera tangshanensis isolated from the roots of fresh rice plants (Oryza sativa).</title>
        <authorList>
            <person name="Yu Q."/>
            <person name="Qi Y."/>
            <person name="Zhang H."/>
            <person name="Pu J."/>
        </authorList>
    </citation>
    <scope>NUCLEOTIDE SEQUENCE [LARGE SCALE GENOMIC DNA]</scope>
    <source>
        <strain evidence="12 13">JA3-B52</strain>
    </source>
</reference>
<feature type="transmembrane region" description="Helical" evidence="10">
    <location>
        <begin position="588"/>
        <end position="610"/>
    </location>
</feature>
<dbReference type="OrthoDB" id="8215804at2"/>
<evidence type="ECO:0000256" key="2">
    <source>
        <dbReference type="ARBA" id="ARBA00008333"/>
    </source>
</evidence>
<comment type="caution">
    <text evidence="12">The sequence shown here is derived from an EMBL/GenBank/DDBJ whole genome shotgun (WGS) entry which is preliminary data.</text>
</comment>
<dbReference type="GO" id="GO:0020037">
    <property type="term" value="F:heme binding"/>
    <property type="evidence" value="ECO:0007669"/>
    <property type="project" value="InterPro"/>
</dbReference>
<dbReference type="InterPro" id="IPR036909">
    <property type="entry name" value="Cyt_c-like_dom_sf"/>
</dbReference>
<keyword evidence="4 10" id="KW-0812">Transmembrane</keyword>
<proteinExistence type="inferred from homology"/>
<dbReference type="AlphaFoldDB" id="A0A5C8LYT3"/>
<gene>
    <name evidence="12" type="ORF">FU839_06200</name>
</gene>
<keyword evidence="13" id="KW-1185">Reference proteome</keyword>
<feature type="domain" description="Cytochrome c" evidence="11">
    <location>
        <begin position="115"/>
        <end position="202"/>
    </location>
</feature>
<dbReference type="PANTHER" id="PTHR31632:SF2">
    <property type="entry name" value="PLASMA MEMBRANE IRON PERMEASE"/>
    <property type="match status" value="1"/>
</dbReference>
<evidence type="ECO:0000256" key="3">
    <source>
        <dbReference type="ARBA" id="ARBA00022617"/>
    </source>
</evidence>
<feature type="transmembrane region" description="Helical" evidence="10">
    <location>
        <begin position="434"/>
        <end position="451"/>
    </location>
</feature>
<name>A0A5C8LYT3_9GAMM</name>
<dbReference type="EMBL" id="VRLR01000003">
    <property type="protein sequence ID" value="TXK81504.1"/>
    <property type="molecule type" value="Genomic_DNA"/>
</dbReference>
<evidence type="ECO:0000313" key="12">
    <source>
        <dbReference type="EMBL" id="TXK81504.1"/>
    </source>
</evidence>
<keyword evidence="6 10" id="KW-1133">Transmembrane helix</keyword>
<evidence type="ECO:0000256" key="10">
    <source>
        <dbReference type="SAM" id="Phobius"/>
    </source>
</evidence>
<evidence type="ECO:0000313" key="13">
    <source>
        <dbReference type="Proteomes" id="UP000321814"/>
    </source>
</evidence>
<evidence type="ECO:0000256" key="9">
    <source>
        <dbReference type="PROSITE-ProRule" id="PRU00433"/>
    </source>
</evidence>
<dbReference type="SUPFAM" id="SSF46626">
    <property type="entry name" value="Cytochrome c"/>
    <property type="match status" value="1"/>
</dbReference>
<feature type="transmembrane region" description="Helical" evidence="10">
    <location>
        <begin position="471"/>
        <end position="489"/>
    </location>
</feature>
<keyword evidence="8 10" id="KW-0472">Membrane</keyword>
<evidence type="ECO:0000259" key="11">
    <source>
        <dbReference type="PROSITE" id="PS51007"/>
    </source>
</evidence>
<dbReference type="Proteomes" id="UP000321814">
    <property type="component" value="Unassembled WGS sequence"/>
</dbReference>
<accession>A0A5C8LYT3</accession>
<dbReference type="GO" id="GO:0046872">
    <property type="term" value="F:metal ion binding"/>
    <property type="evidence" value="ECO:0007669"/>
    <property type="project" value="UniProtKB-KW"/>
</dbReference>
<organism evidence="12 13">
    <name type="scientific">Rheinheimera tangshanensis</name>
    <dbReference type="NCBI Taxonomy" id="400153"/>
    <lineage>
        <taxon>Bacteria</taxon>
        <taxon>Pseudomonadati</taxon>
        <taxon>Pseudomonadota</taxon>
        <taxon>Gammaproteobacteria</taxon>
        <taxon>Chromatiales</taxon>
        <taxon>Chromatiaceae</taxon>
        <taxon>Rheinheimera</taxon>
    </lineage>
</organism>
<dbReference type="RefSeq" id="WP_147903669.1">
    <property type="nucleotide sequence ID" value="NZ_BAAAGC010000008.1"/>
</dbReference>
<sequence length="615" mass="66488">MALRVVLVWIALLAFPALASDKLIQYIEYIGADYSAAVVDGKIVSEAEYGEMQEFSSLIAEEVATAPEALQQQSAQLKQLIADKAAEKDIQALTALMRQSVIAAMPSIPLPKQSPDLKRGEALFATNCAACHGATAMGDGVAGAQMDPAPTNFHEVERYQARSAYGLFNTITLGVADTGMASFAHLDEQSRWDLAFYVGHIAGKGLDTTKVPEAMIESGAVKDLLTATPKDVIKLYPDFGAELMSLFRSQPERFFQAQSKDPLVIAQQKLQLSADLYSQNPQAAYDQAVSAYLDGFELVENPLGTVNVELRDQIEHAMMGLRQLLKDPAQKDVVAPRIAEIQSLLKQAQAELSETQLSGMSVFLAALLILLREGLEALLVVAAIYSVAVKTDKPALRHTVHIGWVGALALGVVTWFISSFVIDISGASRELTEGYTALIAAAILFYMGFWMHSKTSAKEWSNFIQHKVQNAVSGGAYFGLGLVVFLAVYREAFETILFYQALWLQGGEQAQQSFIAGIASALVLLAILGLAVFKFALKLPLKTFFGSTALLMLVLAIVMAGKGIAALQEAGTLSVSQLNLPTISWLGFYPNTQGVILQSVLVLIALVYLVRSRKG</sequence>
<keyword evidence="3 9" id="KW-0349">Heme</keyword>
<evidence type="ECO:0000256" key="7">
    <source>
        <dbReference type="ARBA" id="ARBA00023004"/>
    </source>
</evidence>
<dbReference type="GO" id="GO:0015093">
    <property type="term" value="F:ferrous iron transmembrane transporter activity"/>
    <property type="evidence" value="ECO:0007669"/>
    <property type="project" value="TreeGrafter"/>
</dbReference>
<protein>
    <submittedName>
        <fullName evidence="12">C-type cytochrome</fullName>
    </submittedName>
</protein>
<dbReference type="InterPro" id="IPR009056">
    <property type="entry name" value="Cyt_c-like_dom"/>
</dbReference>
<dbReference type="Pfam" id="PF00034">
    <property type="entry name" value="Cytochrom_C"/>
    <property type="match status" value="1"/>
</dbReference>
<evidence type="ECO:0000256" key="1">
    <source>
        <dbReference type="ARBA" id="ARBA00004141"/>
    </source>
</evidence>
<dbReference type="Gene3D" id="1.10.760.10">
    <property type="entry name" value="Cytochrome c-like domain"/>
    <property type="match status" value="1"/>
</dbReference>
<feature type="transmembrane region" description="Helical" evidence="10">
    <location>
        <begin position="400"/>
        <end position="422"/>
    </location>
</feature>
<keyword evidence="5 9" id="KW-0479">Metal-binding</keyword>
<feature type="transmembrane region" description="Helical" evidence="10">
    <location>
        <begin position="549"/>
        <end position="568"/>
    </location>
</feature>
<evidence type="ECO:0000256" key="4">
    <source>
        <dbReference type="ARBA" id="ARBA00022692"/>
    </source>
</evidence>
<comment type="subcellular location">
    <subcellularLocation>
        <location evidence="1">Membrane</location>
        <topology evidence="1">Multi-pass membrane protein</topology>
    </subcellularLocation>
</comment>
<dbReference type="Pfam" id="PF03239">
    <property type="entry name" value="FTR1"/>
    <property type="match status" value="1"/>
</dbReference>